<keyword evidence="4 7" id="KW-0812">Transmembrane</keyword>
<evidence type="ECO:0000256" key="4">
    <source>
        <dbReference type="ARBA" id="ARBA00022692"/>
    </source>
</evidence>
<dbReference type="GO" id="GO:0015297">
    <property type="term" value="F:antiporter activity"/>
    <property type="evidence" value="ECO:0007669"/>
    <property type="project" value="InterPro"/>
</dbReference>
<dbReference type="AlphaFoldDB" id="A0A6I2UQW5"/>
<dbReference type="EMBL" id="VUNL01000001">
    <property type="protein sequence ID" value="MSV23647.1"/>
    <property type="molecule type" value="Genomic_DNA"/>
</dbReference>
<comment type="subcellular location">
    <subcellularLocation>
        <location evidence="1">Cell membrane</location>
        <topology evidence="1">Multi-pass membrane protein</topology>
    </subcellularLocation>
</comment>
<feature type="transmembrane region" description="Helical" evidence="7">
    <location>
        <begin position="167"/>
        <end position="186"/>
    </location>
</feature>
<dbReference type="PANTHER" id="PTHR43549:SF3">
    <property type="entry name" value="MULTIDRUG RESISTANCE PROTEIN YPNP-RELATED"/>
    <property type="match status" value="1"/>
</dbReference>
<feature type="transmembrane region" description="Helical" evidence="7">
    <location>
        <begin position="192"/>
        <end position="213"/>
    </location>
</feature>
<keyword evidence="5 7" id="KW-1133">Transmembrane helix</keyword>
<dbReference type="InterPro" id="IPR052031">
    <property type="entry name" value="Membrane_Transporter-Flippase"/>
</dbReference>
<dbReference type="PANTHER" id="PTHR43549">
    <property type="entry name" value="MULTIDRUG RESISTANCE PROTEIN YPNP-RELATED"/>
    <property type="match status" value="1"/>
</dbReference>
<comment type="caution">
    <text evidence="8">The sequence shown here is derived from an EMBL/GenBank/DDBJ whole genome shotgun (WGS) entry which is preliminary data.</text>
</comment>
<dbReference type="CDD" id="cd13138">
    <property type="entry name" value="MATE_yoeA_like"/>
    <property type="match status" value="1"/>
</dbReference>
<dbReference type="InterPro" id="IPR002528">
    <property type="entry name" value="MATE_fam"/>
</dbReference>
<feature type="transmembrane region" description="Helical" evidence="7">
    <location>
        <begin position="239"/>
        <end position="261"/>
    </location>
</feature>
<dbReference type="NCBIfam" id="TIGR00797">
    <property type="entry name" value="matE"/>
    <property type="match status" value="1"/>
</dbReference>
<evidence type="ECO:0000313" key="8">
    <source>
        <dbReference type="EMBL" id="MSV23647.1"/>
    </source>
</evidence>
<feature type="transmembrane region" description="Helical" evidence="7">
    <location>
        <begin position="358"/>
        <end position="378"/>
    </location>
</feature>
<gene>
    <name evidence="8" type="ORF">FYJ78_00235</name>
</gene>
<name>A0A6I2UQW5_9FIRM</name>
<protein>
    <submittedName>
        <fullName evidence="8">MATE family efflux transporter</fullName>
    </submittedName>
</protein>
<evidence type="ECO:0000256" key="6">
    <source>
        <dbReference type="ARBA" id="ARBA00023136"/>
    </source>
</evidence>
<keyword evidence="3" id="KW-1003">Cell membrane</keyword>
<dbReference type="GO" id="GO:0005886">
    <property type="term" value="C:plasma membrane"/>
    <property type="evidence" value="ECO:0007669"/>
    <property type="project" value="UniProtKB-SubCell"/>
</dbReference>
<reference evidence="8 9" key="1">
    <citation type="submission" date="2019-08" db="EMBL/GenBank/DDBJ databases">
        <title>In-depth cultivation of the pig gut microbiome towards novel bacterial diversity and tailored functional studies.</title>
        <authorList>
            <person name="Wylensek D."/>
            <person name="Hitch T.C.A."/>
            <person name="Clavel T."/>
        </authorList>
    </citation>
    <scope>NUCLEOTIDE SEQUENCE [LARGE SCALE GENOMIC DNA]</scope>
    <source>
        <strain evidence="9">WCA-380-WT-3B3</strain>
    </source>
</reference>
<accession>A0A6I2UQW5</accession>
<keyword evidence="2" id="KW-0813">Transport</keyword>
<feature type="transmembrane region" description="Helical" evidence="7">
    <location>
        <begin position="385"/>
        <end position="405"/>
    </location>
</feature>
<feature type="transmembrane region" description="Helical" evidence="7">
    <location>
        <begin position="48"/>
        <end position="72"/>
    </location>
</feature>
<evidence type="ECO:0000256" key="3">
    <source>
        <dbReference type="ARBA" id="ARBA00022475"/>
    </source>
</evidence>
<feature type="transmembrane region" description="Helical" evidence="7">
    <location>
        <begin position="130"/>
        <end position="147"/>
    </location>
</feature>
<keyword evidence="9" id="KW-1185">Reference proteome</keyword>
<feature type="transmembrane region" description="Helical" evidence="7">
    <location>
        <begin position="93"/>
        <end position="118"/>
    </location>
</feature>
<keyword evidence="6 7" id="KW-0472">Membrane</keyword>
<dbReference type="GO" id="GO:0042910">
    <property type="term" value="F:xenobiotic transmembrane transporter activity"/>
    <property type="evidence" value="ECO:0007669"/>
    <property type="project" value="InterPro"/>
</dbReference>
<organism evidence="8 9">
    <name type="scientific">Selenomonas montiformis</name>
    <dbReference type="NCBI Taxonomy" id="2652285"/>
    <lineage>
        <taxon>Bacteria</taxon>
        <taxon>Bacillati</taxon>
        <taxon>Bacillota</taxon>
        <taxon>Negativicutes</taxon>
        <taxon>Selenomonadales</taxon>
        <taxon>Selenomonadaceae</taxon>
        <taxon>Selenomonas</taxon>
    </lineage>
</organism>
<evidence type="ECO:0000256" key="5">
    <source>
        <dbReference type="ARBA" id="ARBA00022989"/>
    </source>
</evidence>
<feature type="transmembrane region" description="Helical" evidence="7">
    <location>
        <begin position="281"/>
        <end position="304"/>
    </location>
</feature>
<dbReference type="Pfam" id="PF01554">
    <property type="entry name" value="MatE"/>
    <property type="match status" value="2"/>
</dbReference>
<evidence type="ECO:0000313" key="9">
    <source>
        <dbReference type="Proteomes" id="UP000430222"/>
    </source>
</evidence>
<dbReference type="RefSeq" id="WP_154619411.1">
    <property type="nucleotide sequence ID" value="NZ_JBQHVT010000006.1"/>
</dbReference>
<evidence type="ECO:0000256" key="1">
    <source>
        <dbReference type="ARBA" id="ARBA00004651"/>
    </source>
</evidence>
<feature type="transmembrane region" description="Helical" evidence="7">
    <location>
        <begin position="411"/>
        <end position="435"/>
    </location>
</feature>
<evidence type="ECO:0000256" key="2">
    <source>
        <dbReference type="ARBA" id="ARBA00022448"/>
    </source>
</evidence>
<dbReference type="PIRSF" id="PIRSF006603">
    <property type="entry name" value="DinF"/>
    <property type="match status" value="1"/>
</dbReference>
<feature type="transmembrane region" description="Helical" evidence="7">
    <location>
        <begin position="316"/>
        <end position="338"/>
    </location>
</feature>
<sequence>MTKNLTEGEPARLILFFTLPLIAGNVFQQLYAFVDTLLVGRFLGVDALAAVGCTGALMFLMLGFVIGFSTGLSIYTGQRFGARDEEGVRRSAAACAVLSLAASAVLTLAGVLLCRQLLIWMQTPEEILDAAYSFILLIYAGIGLFVFYQTQTNLIRALGDSRTPTILLACGLTLNIAFEPVAILVLDWGIPGAALATLASQICGNLLCLVFIWKKVPALHTRRKDWRPDAGLYWQHLRIALPMGFQSSIIAIGAVILQVALNHLGPLAVAAYAAAQKIESLALMPMMSFGIAMAAYTAQNYGACQYQRISEGVRKCCAMSVSFAVLAGAGLIAFGPFFMRLFVGDEAQEVIRYGQKYLMVNGSCYWILSLLFIFRYTLQGLGQSVVPTIAGIMELLMRSAAAVFLCDWLGYLGACLANPMAWIGSCVPLAIAFFWTHRSFQQKDPAK</sequence>
<evidence type="ECO:0000256" key="7">
    <source>
        <dbReference type="SAM" id="Phobius"/>
    </source>
</evidence>
<dbReference type="InterPro" id="IPR048279">
    <property type="entry name" value="MdtK-like"/>
</dbReference>
<proteinExistence type="predicted"/>
<dbReference type="Proteomes" id="UP000430222">
    <property type="component" value="Unassembled WGS sequence"/>
</dbReference>